<dbReference type="Proteomes" id="UP000252519">
    <property type="component" value="Unassembled WGS sequence"/>
</dbReference>
<name>A0A368GQU3_ANCCA</name>
<protein>
    <recommendedName>
        <fullName evidence="5">N-acetylglucosamine-6-phosphate deacetylase</fullName>
    </recommendedName>
</protein>
<dbReference type="SUPFAM" id="SSF51338">
    <property type="entry name" value="Composite domain of metallo-dependent hydrolases"/>
    <property type="match status" value="1"/>
</dbReference>
<dbReference type="InterPro" id="IPR011059">
    <property type="entry name" value="Metal-dep_hydrolase_composite"/>
</dbReference>
<dbReference type="STRING" id="29170.A0A368GQU3"/>
<organism evidence="3 4">
    <name type="scientific">Ancylostoma caninum</name>
    <name type="common">Dog hookworm</name>
    <dbReference type="NCBI Taxonomy" id="29170"/>
    <lineage>
        <taxon>Eukaryota</taxon>
        <taxon>Metazoa</taxon>
        <taxon>Ecdysozoa</taxon>
        <taxon>Nematoda</taxon>
        <taxon>Chromadorea</taxon>
        <taxon>Rhabditida</taxon>
        <taxon>Rhabditina</taxon>
        <taxon>Rhabditomorpha</taxon>
        <taxon>Strongyloidea</taxon>
        <taxon>Ancylostomatidae</taxon>
        <taxon>Ancylostomatinae</taxon>
        <taxon>Ancylostoma</taxon>
    </lineage>
</organism>
<dbReference type="SUPFAM" id="SSF51556">
    <property type="entry name" value="Metallo-dependent hydrolases"/>
    <property type="match status" value="1"/>
</dbReference>
<keyword evidence="1" id="KW-0378">Hydrolase</keyword>
<evidence type="ECO:0000313" key="3">
    <source>
        <dbReference type="EMBL" id="RCN45297.1"/>
    </source>
</evidence>
<reference evidence="3 4" key="1">
    <citation type="submission" date="2014-10" db="EMBL/GenBank/DDBJ databases">
        <title>Draft genome of the hookworm Ancylostoma caninum.</title>
        <authorList>
            <person name="Mitreva M."/>
        </authorList>
    </citation>
    <scope>NUCLEOTIDE SEQUENCE [LARGE SCALE GENOMIC DNA]</scope>
    <source>
        <strain evidence="3 4">Baltimore</strain>
    </source>
</reference>
<feature type="transmembrane region" description="Helical" evidence="2">
    <location>
        <begin position="168"/>
        <end position="190"/>
    </location>
</feature>
<comment type="caution">
    <text evidence="3">The sequence shown here is derived from an EMBL/GenBank/DDBJ whole genome shotgun (WGS) entry which is preliminary data.</text>
</comment>
<dbReference type="GO" id="GO:0006046">
    <property type="term" value="P:N-acetylglucosamine catabolic process"/>
    <property type="evidence" value="ECO:0007669"/>
    <property type="project" value="TreeGrafter"/>
</dbReference>
<dbReference type="EMBL" id="JOJR01000105">
    <property type="protein sequence ID" value="RCN45297.1"/>
    <property type="molecule type" value="Genomic_DNA"/>
</dbReference>
<dbReference type="AlphaFoldDB" id="A0A368GQU3"/>
<dbReference type="PANTHER" id="PTHR11113:SF14">
    <property type="entry name" value="N-ACETYLGLUCOSAMINE-6-PHOSPHATE DEACETYLASE"/>
    <property type="match status" value="1"/>
</dbReference>
<dbReference type="OrthoDB" id="10264777at2759"/>
<keyword evidence="2" id="KW-1133">Transmembrane helix</keyword>
<evidence type="ECO:0008006" key="5">
    <source>
        <dbReference type="Google" id="ProtNLM"/>
    </source>
</evidence>
<dbReference type="InterPro" id="IPR032466">
    <property type="entry name" value="Metal_Hydrolase"/>
</dbReference>
<proteinExistence type="predicted"/>
<sequence>MVRVRFNAQELQNDLTGKLIQFVNVKVLRDGKITWDHLWVRDGKIIDGAAVFYDEKRKADIEVDCEGYILSPGFIDIQINGGFGVDFSTLPSTDMEYQRGVEKVSRGLLSHGVTSFAPTVITSPPEVYARVLPLLHRRDGSAKGAAILGKSSCNSNLVFIYTYTLKDLLFRINCSSSMLSFIFSSFYVLYSL</sequence>
<gene>
    <name evidence="3" type="ORF">ANCCAN_08693</name>
</gene>
<dbReference type="Gene3D" id="3.20.20.140">
    <property type="entry name" value="Metal-dependent hydrolases"/>
    <property type="match status" value="1"/>
</dbReference>
<evidence type="ECO:0000256" key="2">
    <source>
        <dbReference type="SAM" id="Phobius"/>
    </source>
</evidence>
<accession>A0A368GQU3</accession>
<evidence type="ECO:0000313" key="4">
    <source>
        <dbReference type="Proteomes" id="UP000252519"/>
    </source>
</evidence>
<evidence type="ECO:0000256" key="1">
    <source>
        <dbReference type="ARBA" id="ARBA00022801"/>
    </source>
</evidence>
<keyword evidence="2" id="KW-0812">Transmembrane</keyword>
<keyword evidence="2" id="KW-0472">Membrane</keyword>
<keyword evidence="4" id="KW-1185">Reference proteome</keyword>
<dbReference type="GO" id="GO:0008448">
    <property type="term" value="F:N-acetylglucosamine-6-phosphate deacetylase activity"/>
    <property type="evidence" value="ECO:0007669"/>
    <property type="project" value="TreeGrafter"/>
</dbReference>
<dbReference type="PANTHER" id="PTHR11113">
    <property type="entry name" value="N-ACETYLGLUCOSAMINE-6-PHOSPHATE DEACETYLASE"/>
    <property type="match status" value="1"/>
</dbReference>